<dbReference type="InterPro" id="IPR018258">
    <property type="entry name" value="Ribosomal_bL21_CS"/>
</dbReference>
<dbReference type="PANTHER" id="PTHR21349:SF0">
    <property type="entry name" value="LARGE RIBOSOMAL SUBUNIT PROTEIN BL21M"/>
    <property type="match status" value="1"/>
</dbReference>
<dbReference type="SUPFAM" id="SSF141091">
    <property type="entry name" value="L21p-like"/>
    <property type="match status" value="1"/>
</dbReference>
<evidence type="ECO:0000256" key="4">
    <source>
        <dbReference type="ARBA" id="ARBA00022980"/>
    </source>
</evidence>
<evidence type="ECO:0000256" key="1">
    <source>
        <dbReference type="ARBA" id="ARBA00008563"/>
    </source>
</evidence>
<evidence type="ECO:0000313" key="9">
    <source>
        <dbReference type="Proteomes" id="UP000216312"/>
    </source>
</evidence>
<dbReference type="InterPro" id="IPR001787">
    <property type="entry name" value="Ribosomal_bL21"/>
</dbReference>
<dbReference type="Pfam" id="PF00829">
    <property type="entry name" value="Ribosomal_L21p"/>
    <property type="match status" value="1"/>
</dbReference>
<evidence type="ECO:0000313" key="8">
    <source>
        <dbReference type="EMBL" id="OYV02653.1"/>
    </source>
</evidence>
<keyword evidence="5 6" id="KW-0687">Ribonucleoprotein</keyword>
<evidence type="ECO:0000256" key="7">
    <source>
        <dbReference type="RuleBase" id="RU000562"/>
    </source>
</evidence>
<reference evidence="9" key="1">
    <citation type="submission" date="2017-07" db="EMBL/GenBank/DDBJ databases">
        <title>Novel pathways for hydrocarbon cycling and metabolic interdependencies in hydrothermal sediment communities.</title>
        <authorList>
            <person name="Dombrowski N."/>
            <person name="Seitz K."/>
            <person name="Teske A."/>
            <person name="Baker B."/>
        </authorList>
    </citation>
    <scope>NUCLEOTIDE SEQUENCE [LARGE SCALE GENOMIC DNA]</scope>
</reference>
<dbReference type="InterPro" id="IPR036164">
    <property type="entry name" value="bL21-like_sf"/>
</dbReference>
<keyword evidence="3 6" id="KW-0694">RNA-binding</keyword>
<dbReference type="PANTHER" id="PTHR21349">
    <property type="entry name" value="50S RIBOSOMAL PROTEIN L21"/>
    <property type="match status" value="1"/>
</dbReference>
<comment type="subunit">
    <text evidence="6">Part of the 50S ribosomal subunit. Contacts protein L20.</text>
</comment>
<dbReference type="AlphaFoldDB" id="A0A257LSL7"/>
<dbReference type="InterPro" id="IPR028909">
    <property type="entry name" value="bL21-like"/>
</dbReference>
<evidence type="ECO:0000256" key="3">
    <source>
        <dbReference type="ARBA" id="ARBA00022884"/>
    </source>
</evidence>
<dbReference type="GO" id="GO:0003735">
    <property type="term" value="F:structural constituent of ribosome"/>
    <property type="evidence" value="ECO:0007669"/>
    <property type="project" value="InterPro"/>
</dbReference>
<proteinExistence type="inferred from homology"/>
<dbReference type="GO" id="GO:0019843">
    <property type="term" value="F:rRNA binding"/>
    <property type="evidence" value="ECO:0007669"/>
    <property type="project" value="UniProtKB-UniRule"/>
</dbReference>
<evidence type="ECO:0000256" key="2">
    <source>
        <dbReference type="ARBA" id="ARBA00022730"/>
    </source>
</evidence>
<dbReference type="Proteomes" id="UP000216312">
    <property type="component" value="Unassembled WGS sequence"/>
</dbReference>
<sequence length="104" mass="12001">MKEAVVEIKGAQYRVRENDVVKVPKLDANVGDTVKFTTILLAIKDGKTIVGTPYVEGAECVAKVLETQKGKKLIVYKYKPKKRYYRMKGHRQWYTKIKIEKLNL</sequence>
<dbReference type="EMBL" id="NMUJ01000065">
    <property type="protein sequence ID" value="OYV02653.1"/>
    <property type="molecule type" value="Genomic_DNA"/>
</dbReference>
<name>A0A257LSL7_UNCW3</name>
<dbReference type="GO" id="GO:0005840">
    <property type="term" value="C:ribosome"/>
    <property type="evidence" value="ECO:0007669"/>
    <property type="project" value="UniProtKB-KW"/>
</dbReference>
<dbReference type="GO" id="GO:0006412">
    <property type="term" value="P:translation"/>
    <property type="evidence" value="ECO:0007669"/>
    <property type="project" value="UniProtKB-UniRule"/>
</dbReference>
<accession>A0A257LSL7</accession>
<dbReference type="GO" id="GO:0005737">
    <property type="term" value="C:cytoplasm"/>
    <property type="evidence" value="ECO:0007669"/>
    <property type="project" value="UniProtKB-ARBA"/>
</dbReference>
<comment type="similarity">
    <text evidence="1 6 7">Belongs to the bacterial ribosomal protein bL21 family.</text>
</comment>
<dbReference type="PROSITE" id="PS01169">
    <property type="entry name" value="RIBOSOMAL_L21"/>
    <property type="match status" value="1"/>
</dbReference>
<evidence type="ECO:0000256" key="6">
    <source>
        <dbReference type="HAMAP-Rule" id="MF_01363"/>
    </source>
</evidence>
<organism evidence="8 9">
    <name type="scientific">candidate division WOR-3 bacterium 4484_18</name>
    <dbReference type="NCBI Taxonomy" id="2020626"/>
    <lineage>
        <taxon>Bacteria</taxon>
        <taxon>Bacteria division WOR-3</taxon>
    </lineage>
</organism>
<dbReference type="NCBIfam" id="TIGR00061">
    <property type="entry name" value="L21"/>
    <property type="match status" value="1"/>
</dbReference>
<comment type="caution">
    <text evidence="8">The sequence shown here is derived from an EMBL/GenBank/DDBJ whole genome shotgun (WGS) entry which is preliminary data.</text>
</comment>
<dbReference type="GO" id="GO:1990904">
    <property type="term" value="C:ribonucleoprotein complex"/>
    <property type="evidence" value="ECO:0007669"/>
    <property type="project" value="UniProtKB-KW"/>
</dbReference>
<protein>
    <recommendedName>
        <fullName evidence="6">Large ribosomal subunit protein bL21</fullName>
    </recommendedName>
</protein>
<gene>
    <name evidence="6 8" type="primary">rplU</name>
    <name evidence="8" type="ORF">CGW93_04455</name>
</gene>
<dbReference type="HAMAP" id="MF_01363">
    <property type="entry name" value="Ribosomal_bL21"/>
    <property type="match status" value="1"/>
</dbReference>
<keyword evidence="4 6" id="KW-0689">Ribosomal protein</keyword>
<comment type="function">
    <text evidence="6 7">This protein binds to 23S rRNA in the presence of protein L20.</text>
</comment>
<keyword evidence="2 6" id="KW-0699">rRNA-binding</keyword>
<evidence type="ECO:0000256" key="5">
    <source>
        <dbReference type="ARBA" id="ARBA00023274"/>
    </source>
</evidence>